<dbReference type="Proteomes" id="UP000002051">
    <property type="component" value="Chromosome 4"/>
</dbReference>
<accession>A0A072V0N3</accession>
<sequence length="60" mass="7142">MTFMNVSENDFTLVFIANENFSLCMIIIMRHLTVYDSSSEIVELQGMNMKNERWKLYVED</sequence>
<name>A0A072V0N3_MEDTR</name>
<gene>
    <name evidence="1" type="ordered locus">MTR_4g102590</name>
</gene>
<dbReference type="HOGENOM" id="CLU_2945190_0_0_1"/>
<evidence type="ECO:0000313" key="1">
    <source>
        <dbReference type="EMBL" id="KEH31695.1"/>
    </source>
</evidence>
<reference evidence="2" key="3">
    <citation type="submission" date="2015-04" db="UniProtKB">
        <authorList>
            <consortium name="EnsemblPlants"/>
        </authorList>
    </citation>
    <scope>IDENTIFICATION</scope>
    <source>
        <strain evidence="2">cv. Jemalong A17</strain>
    </source>
</reference>
<proteinExistence type="predicted"/>
<keyword evidence="3" id="KW-1185">Reference proteome</keyword>
<reference evidence="1 3" key="1">
    <citation type="journal article" date="2011" name="Nature">
        <title>The Medicago genome provides insight into the evolution of rhizobial symbioses.</title>
        <authorList>
            <person name="Young N.D."/>
            <person name="Debelle F."/>
            <person name="Oldroyd G.E."/>
            <person name="Geurts R."/>
            <person name="Cannon S.B."/>
            <person name="Udvardi M.K."/>
            <person name="Benedito V.A."/>
            <person name="Mayer K.F."/>
            <person name="Gouzy J."/>
            <person name="Schoof H."/>
            <person name="Van de Peer Y."/>
            <person name="Proost S."/>
            <person name="Cook D.R."/>
            <person name="Meyers B.C."/>
            <person name="Spannagl M."/>
            <person name="Cheung F."/>
            <person name="De Mita S."/>
            <person name="Krishnakumar V."/>
            <person name="Gundlach H."/>
            <person name="Zhou S."/>
            <person name="Mudge J."/>
            <person name="Bharti A.K."/>
            <person name="Murray J.D."/>
            <person name="Naoumkina M.A."/>
            <person name="Rosen B."/>
            <person name="Silverstein K.A."/>
            <person name="Tang H."/>
            <person name="Rombauts S."/>
            <person name="Zhao P.X."/>
            <person name="Zhou P."/>
            <person name="Barbe V."/>
            <person name="Bardou P."/>
            <person name="Bechner M."/>
            <person name="Bellec A."/>
            <person name="Berger A."/>
            <person name="Berges H."/>
            <person name="Bidwell S."/>
            <person name="Bisseling T."/>
            <person name="Choisne N."/>
            <person name="Couloux A."/>
            <person name="Denny R."/>
            <person name="Deshpande S."/>
            <person name="Dai X."/>
            <person name="Doyle J.J."/>
            <person name="Dudez A.M."/>
            <person name="Farmer A.D."/>
            <person name="Fouteau S."/>
            <person name="Franken C."/>
            <person name="Gibelin C."/>
            <person name="Gish J."/>
            <person name="Goldstein S."/>
            <person name="Gonzalez A.J."/>
            <person name="Green P.J."/>
            <person name="Hallab A."/>
            <person name="Hartog M."/>
            <person name="Hua A."/>
            <person name="Humphray S.J."/>
            <person name="Jeong D.H."/>
            <person name="Jing Y."/>
            <person name="Jocker A."/>
            <person name="Kenton S.M."/>
            <person name="Kim D.J."/>
            <person name="Klee K."/>
            <person name="Lai H."/>
            <person name="Lang C."/>
            <person name="Lin S."/>
            <person name="Macmil S.L."/>
            <person name="Magdelenat G."/>
            <person name="Matthews L."/>
            <person name="McCorrison J."/>
            <person name="Monaghan E.L."/>
            <person name="Mun J.H."/>
            <person name="Najar F.Z."/>
            <person name="Nicholson C."/>
            <person name="Noirot C."/>
            <person name="O'Bleness M."/>
            <person name="Paule C.R."/>
            <person name="Poulain J."/>
            <person name="Prion F."/>
            <person name="Qin B."/>
            <person name="Qu C."/>
            <person name="Retzel E.F."/>
            <person name="Riddle C."/>
            <person name="Sallet E."/>
            <person name="Samain S."/>
            <person name="Samson N."/>
            <person name="Sanders I."/>
            <person name="Saurat O."/>
            <person name="Scarpelli C."/>
            <person name="Schiex T."/>
            <person name="Segurens B."/>
            <person name="Severin A.J."/>
            <person name="Sherrier D.J."/>
            <person name="Shi R."/>
            <person name="Sims S."/>
            <person name="Singer S.R."/>
            <person name="Sinharoy S."/>
            <person name="Sterck L."/>
            <person name="Viollet A."/>
            <person name="Wang B.B."/>
            <person name="Wang K."/>
            <person name="Wang M."/>
            <person name="Wang X."/>
            <person name="Warfsmann J."/>
            <person name="Weissenbach J."/>
            <person name="White D.D."/>
            <person name="White J.D."/>
            <person name="Wiley G.B."/>
            <person name="Wincker P."/>
            <person name="Xing Y."/>
            <person name="Yang L."/>
            <person name="Yao Z."/>
            <person name="Ying F."/>
            <person name="Zhai J."/>
            <person name="Zhou L."/>
            <person name="Zuber A."/>
            <person name="Denarie J."/>
            <person name="Dixon R.A."/>
            <person name="May G.D."/>
            <person name="Schwartz D.C."/>
            <person name="Rogers J."/>
            <person name="Quetier F."/>
            <person name="Town C.D."/>
            <person name="Roe B.A."/>
        </authorList>
    </citation>
    <scope>NUCLEOTIDE SEQUENCE [LARGE SCALE GENOMIC DNA]</scope>
    <source>
        <strain evidence="1">A17</strain>
        <strain evidence="2 3">cv. Jemalong A17</strain>
    </source>
</reference>
<dbReference type="AlphaFoldDB" id="A0A072V0N3"/>
<reference evidence="1 3" key="2">
    <citation type="journal article" date="2014" name="BMC Genomics">
        <title>An improved genome release (version Mt4.0) for the model legume Medicago truncatula.</title>
        <authorList>
            <person name="Tang H."/>
            <person name="Krishnakumar V."/>
            <person name="Bidwell S."/>
            <person name="Rosen B."/>
            <person name="Chan A."/>
            <person name="Zhou S."/>
            <person name="Gentzbittel L."/>
            <person name="Childs K.L."/>
            <person name="Yandell M."/>
            <person name="Gundlach H."/>
            <person name="Mayer K.F."/>
            <person name="Schwartz D.C."/>
            <person name="Town C.D."/>
        </authorList>
    </citation>
    <scope>GENOME REANNOTATION</scope>
    <source>
        <strain evidence="1">A17</strain>
        <strain evidence="2 3">cv. Jemalong A17</strain>
    </source>
</reference>
<evidence type="ECO:0000313" key="3">
    <source>
        <dbReference type="Proteomes" id="UP000002051"/>
    </source>
</evidence>
<protein>
    <submittedName>
        <fullName evidence="1 2">Uncharacterized protein</fullName>
    </submittedName>
</protein>
<evidence type="ECO:0000313" key="2">
    <source>
        <dbReference type="EnsemblPlants" id="KEH31695"/>
    </source>
</evidence>
<organism evidence="1 3">
    <name type="scientific">Medicago truncatula</name>
    <name type="common">Barrel medic</name>
    <name type="synonym">Medicago tribuloides</name>
    <dbReference type="NCBI Taxonomy" id="3880"/>
    <lineage>
        <taxon>Eukaryota</taxon>
        <taxon>Viridiplantae</taxon>
        <taxon>Streptophyta</taxon>
        <taxon>Embryophyta</taxon>
        <taxon>Tracheophyta</taxon>
        <taxon>Spermatophyta</taxon>
        <taxon>Magnoliopsida</taxon>
        <taxon>eudicotyledons</taxon>
        <taxon>Gunneridae</taxon>
        <taxon>Pentapetalae</taxon>
        <taxon>rosids</taxon>
        <taxon>fabids</taxon>
        <taxon>Fabales</taxon>
        <taxon>Fabaceae</taxon>
        <taxon>Papilionoideae</taxon>
        <taxon>50 kb inversion clade</taxon>
        <taxon>NPAAA clade</taxon>
        <taxon>Hologalegina</taxon>
        <taxon>IRL clade</taxon>
        <taxon>Trifolieae</taxon>
        <taxon>Medicago</taxon>
    </lineage>
</organism>
<dbReference type="EnsemblPlants" id="KEH31695">
    <property type="protein sequence ID" value="KEH31695"/>
    <property type="gene ID" value="MTR_4g102590"/>
</dbReference>
<dbReference type="EMBL" id="CM001220">
    <property type="protein sequence ID" value="KEH31695.1"/>
    <property type="molecule type" value="Genomic_DNA"/>
</dbReference>